<dbReference type="EMBL" id="DSBX01000199">
    <property type="protein sequence ID" value="HDQ99661.1"/>
    <property type="molecule type" value="Genomic_DNA"/>
</dbReference>
<evidence type="ECO:0000313" key="1">
    <source>
        <dbReference type="EMBL" id="HDQ99661.1"/>
    </source>
</evidence>
<dbReference type="NCBIfam" id="TIGR04076">
    <property type="entry name" value="TIGR04076 family protein"/>
    <property type="match status" value="1"/>
</dbReference>
<gene>
    <name evidence="1" type="ORF">ENN51_05175</name>
</gene>
<protein>
    <submittedName>
        <fullName evidence="1">TIGR04076 family protein</fullName>
    </submittedName>
</protein>
<name>A0A7V0T6D5_UNCW3</name>
<sequence length="118" mass="13171">MTASDETAPRDRTAEDPVGRRLVCRVVEVRGREGPGVCSYGHRVGDEWQVGETCPAGLCAWAFNSLYPFATVLRFGGRLPWEPEADRARVSCPDPDNTVVFELRLTDRPPRLPVFRPS</sequence>
<proteinExistence type="predicted"/>
<accession>A0A7V0T6D5</accession>
<dbReference type="InterPro" id="IPR023811">
    <property type="entry name" value="CHP04076"/>
</dbReference>
<dbReference type="Proteomes" id="UP000885672">
    <property type="component" value="Unassembled WGS sequence"/>
</dbReference>
<organism evidence="1">
    <name type="scientific">candidate division WOR-3 bacterium</name>
    <dbReference type="NCBI Taxonomy" id="2052148"/>
    <lineage>
        <taxon>Bacteria</taxon>
        <taxon>Bacteria division WOR-3</taxon>
    </lineage>
</organism>
<reference evidence="1" key="1">
    <citation type="journal article" date="2020" name="mSystems">
        <title>Genome- and Community-Level Interaction Insights into Carbon Utilization and Element Cycling Functions of Hydrothermarchaeota in Hydrothermal Sediment.</title>
        <authorList>
            <person name="Zhou Z."/>
            <person name="Liu Y."/>
            <person name="Xu W."/>
            <person name="Pan J."/>
            <person name="Luo Z.H."/>
            <person name="Li M."/>
        </authorList>
    </citation>
    <scope>NUCLEOTIDE SEQUENCE [LARGE SCALE GENOMIC DNA]</scope>
    <source>
        <strain evidence="1">SpSt-1182</strain>
    </source>
</reference>
<dbReference type="AlphaFoldDB" id="A0A7V0T6D5"/>
<comment type="caution">
    <text evidence="1">The sequence shown here is derived from an EMBL/GenBank/DDBJ whole genome shotgun (WGS) entry which is preliminary data.</text>
</comment>